<dbReference type="PROSITE" id="PS51186">
    <property type="entry name" value="GNAT"/>
    <property type="match status" value="1"/>
</dbReference>
<dbReference type="PANTHER" id="PTHR43877:SF2">
    <property type="entry name" value="AMINOALKYLPHOSPHONATE N-ACETYLTRANSFERASE-RELATED"/>
    <property type="match status" value="1"/>
</dbReference>
<dbReference type="Pfam" id="PF00583">
    <property type="entry name" value="Acetyltransf_1"/>
    <property type="match status" value="1"/>
</dbReference>
<keyword evidence="5" id="KW-1185">Reference proteome</keyword>
<dbReference type="Gene3D" id="3.40.630.30">
    <property type="match status" value="1"/>
</dbReference>
<organism evidence="4 5">
    <name type="scientific">Vreelandella alkaliphila</name>
    <dbReference type="NCBI Taxonomy" id="272774"/>
    <lineage>
        <taxon>Bacteria</taxon>
        <taxon>Pseudomonadati</taxon>
        <taxon>Pseudomonadota</taxon>
        <taxon>Gammaproteobacteria</taxon>
        <taxon>Oceanospirillales</taxon>
        <taxon>Halomonadaceae</taxon>
        <taxon>Vreelandella</taxon>
    </lineage>
</organism>
<gene>
    <name evidence="4" type="ORF">CK497_06280</name>
</gene>
<sequence length="181" mass="20004">MQQVPYMKNFNIKVLAPENWALYKSVRLESLRDSPDSFGATYEQESALSDSDWQARLDLSARGLVAFPLVAEQGGRAVGLAWGVIHATEVETAHIYQMWVSPAARGKGIAKALLDEIKTWAIDKECDCLALDVTTSNEAAVCLYRSSGFMAMGPPVPLRRDSFLMMQPMEMALHSVAESTF</sequence>
<dbReference type="InterPro" id="IPR050832">
    <property type="entry name" value="Bact_Acetyltransf"/>
</dbReference>
<evidence type="ECO:0000313" key="4">
    <source>
        <dbReference type="EMBL" id="PAU72722.1"/>
    </source>
</evidence>
<evidence type="ECO:0000256" key="1">
    <source>
        <dbReference type="ARBA" id="ARBA00022679"/>
    </source>
</evidence>
<keyword evidence="2" id="KW-0012">Acyltransferase</keyword>
<dbReference type="InterPro" id="IPR016181">
    <property type="entry name" value="Acyl_CoA_acyltransferase"/>
</dbReference>
<dbReference type="CDD" id="cd04301">
    <property type="entry name" value="NAT_SF"/>
    <property type="match status" value="1"/>
</dbReference>
<dbReference type="InterPro" id="IPR000182">
    <property type="entry name" value="GNAT_dom"/>
</dbReference>
<dbReference type="Proteomes" id="UP000218675">
    <property type="component" value="Unassembled WGS sequence"/>
</dbReference>
<dbReference type="PANTHER" id="PTHR43877">
    <property type="entry name" value="AMINOALKYLPHOSPHONATE N-ACETYLTRANSFERASE-RELATED-RELATED"/>
    <property type="match status" value="1"/>
</dbReference>
<evidence type="ECO:0000313" key="5">
    <source>
        <dbReference type="Proteomes" id="UP000218675"/>
    </source>
</evidence>
<feature type="domain" description="N-acetyltransferase" evidence="3">
    <location>
        <begin position="10"/>
        <end position="170"/>
    </location>
</feature>
<protein>
    <submittedName>
        <fullName evidence="4">GNAT family N-acetyltransferase</fullName>
    </submittedName>
</protein>
<name>A0ABX4HJQ2_9GAMM</name>
<evidence type="ECO:0000256" key="2">
    <source>
        <dbReference type="ARBA" id="ARBA00023315"/>
    </source>
</evidence>
<dbReference type="SUPFAM" id="SSF55729">
    <property type="entry name" value="Acyl-CoA N-acyltransferases (Nat)"/>
    <property type="match status" value="1"/>
</dbReference>
<keyword evidence="1" id="KW-0808">Transferase</keyword>
<comment type="caution">
    <text evidence="4">The sequence shown here is derived from an EMBL/GenBank/DDBJ whole genome shotgun (WGS) entry which is preliminary data.</text>
</comment>
<evidence type="ECO:0000259" key="3">
    <source>
        <dbReference type="PROSITE" id="PS51186"/>
    </source>
</evidence>
<reference evidence="4 5" key="1">
    <citation type="submission" date="2017-08" db="EMBL/GenBank/DDBJ databases">
        <title>Halomonas binhaiensis sp. nov., isolated from saline alkaline soil.</title>
        <authorList>
            <person name="Wang D."/>
            <person name="Zhang G."/>
        </authorList>
    </citation>
    <scope>NUCLEOTIDE SEQUENCE [LARGE SCALE GENOMIC DNA]</scope>
    <source>
        <strain evidence="4 5">WN018</strain>
    </source>
</reference>
<proteinExistence type="predicted"/>
<accession>A0ABX4HJQ2</accession>
<dbReference type="EMBL" id="NSKA01000002">
    <property type="protein sequence ID" value="PAU72722.1"/>
    <property type="molecule type" value="Genomic_DNA"/>
</dbReference>